<protein>
    <submittedName>
        <fullName evidence="1">Uncharacterized protein</fullName>
    </submittedName>
</protein>
<sequence>MTETEKKVQKALGTLPPMSKETERALKAIFQVGGDNWGLTHCGGENWVRDIKNTLARSGRVMTIEKV</sequence>
<accession>A0A0F9IJJ8</accession>
<organism evidence="1">
    <name type="scientific">marine sediment metagenome</name>
    <dbReference type="NCBI Taxonomy" id="412755"/>
    <lineage>
        <taxon>unclassified sequences</taxon>
        <taxon>metagenomes</taxon>
        <taxon>ecological metagenomes</taxon>
    </lineage>
</organism>
<reference evidence="1" key="1">
    <citation type="journal article" date="2015" name="Nature">
        <title>Complex archaea that bridge the gap between prokaryotes and eukaryotes.</title>
        <authorList>
            <person name="Spang A."/>
            <person name="Saw J.H."/>
            <person name="Jorgensen S.L."/>
            <person name="Zaremba-Niedzwiedzka K."/>
            <person name="Martijn J."/>
            <person name="Lind A.E."/>
            <person name="van Eijk R."/>
            <person name="Schleper C."/>
            <person name="Guy L."/>
            <person name="Ettema T.J."/>
        </authorList>
    </citation>
    <scope>NUCLEOTIDE SEQUENCE</scope>
</reference>
<proteinExistence type="predicted"/>
<dbReference type="AlphaFoldDB" id="A0A0F9IJJ8"/>
<dbReference type="EMBL" id="LAZR01013864">
    <property type="protein sequence ID" value="KKM19984.1"/>
    <property type="molecule type" value="Genomic_DNA"/>
</dbReference>
<evidence type="ECO:0000313" key="1">
    <source>
        <dbReference type="EMBL" id="KKM19984.1"/>
    </source>
</evidence>
<name>A0A0F9IJJ8_9ZZZZ</name>
<comment type="caution">
    <text evidence="1">The sequence shown here is derived from an EMBL/GenBank/DDBJ whole genome shotgun (WGS) entry which is preliminary data.</text>
</comment>
<gene>
    <name evidence="1" type="ORF">LCGC14_1650150</name>
</gene>